<dbReference type="EMBL" id="VSSQ01007903">
    <property type="protein sequence ID" value="MPM37315.1"/>
    <property type="molecule type" value="Genomic_DNA"/>
</dbReference>
<evidence type="ECO:0000256" key="2">
    <source>
        <dbReference type="ARBA" id="ARBA00020953"/>
    </source>
</evidence>
<dbReference type="InterPro" id="IPR032859">
    <property type="entry name" value="KH_dom-like"/>
</dbReference>
<dbReference type="NCBIfam" id="TIGR03594">
    <property type="entry name" value="GTPase_EngA"/>
    <property type="match status" value="1"/>
</dbReference>
<dbReference type="SUPFAM" id="SSF52540">
    <property type="entry name" value="P-loop containing nucleoside triphosphate hydrolases"/>
    <property type="match status" value="2"/>
</dbReference>
<accession>A0A644Z8U8</accession>
<evidence type="ECO:0000256" key="4">
    <source>
        <dbReference type="ARBA" id="ARBA00022737"/>
    </source>
</evidence>
<feature type="domain" description="EngA-type G" evidence="8">
    <location>
        <begin position="3"/>
        <end position="167"/>
    </location>
</feature>
<proteinExistence type="inferred from homology"/>
<dbReference type="FunFam" id="3.30.300.20:FF:000004">
    <property type="entry name" value="GTPase Der"/>
    <property type="match status" value="1"/>
</dbReference>
<dbReference type="PANTHER" id="PTHR43834">
    <property type="entry name" value="GTPASE DER"/>
    <property type="match status" value="1"/>
</dbReference>
<evidence type="ECO:0000256" key="5">
    <source>
        <dbReference type="ARBA" id="ARBA00022741"/>
    </source>
</evidence>
<keyword evidence="3" id="KW-0690">Ribosome biogenesis</keyword>
<dbReference type="FunFam" id="3.40.50.300:FF:000057">
    <property type="entry name" value="GTPase Der"/>
    <property type="match status" value="1"/>
</dbReference>
<dbReference type="Pfam" id="PF14714">
    <property type="entry name" value="KH_dom-like"/>
    <property type="match status" value="1"/>
</dbReference>
<dbReference type="CDD" id="cd01895">
    <property type="entry name" value="EngA2"/>
    <property type="match status" value="1"/>
</dbReference>
<evidence type="ECO:0000259" key="8">
    <source>
        <dbReference type="PROSITE" id="PS51712"/>
    </source>
</evidence>
<feature type="domain" description="EngA-type G" evidence="8">
    <location>
        <begin position="175"/>
        <end position="350"/>
    </location>
</feature>
<sequence length="434" mass="48752">MSNILAIVGRPNVGKSTFFNRLVGERAAIEDPTSGVTRDRHYGKSDWNGVHFSVIDTGGYVHNSDDIFEEEIKKQVHLAISEADVILFLTDVREGFTPMDEDVADLLRKCKKPVVLAVNKADNNAQALNIGEFYSSGLSEIFAISAVNGAGTGELLDEIVKHFNPLDSEPDPGIARIAIVGRPNAGKSSILNTLTGVERSIVTPLAGTTRDSIFTEYNKFGFHFMLVDTAGIRKKAKVSDNVEFYSTVRAIRSIENADVCLLVIDATHGIEAQDLHIMNIITENHKGVVIAMNKWDLVPKDHKTMDEYKENLVARLMPQTDVPVIFTSATEKTRVIKMLEELQHVYENRGRKIPTSKLNDVLLPILAETPPPMYKGKRVKIKYITQLPLAYPAFVFFCNLPQYVKEPYKRFVEKRLREHFDLTGCQVQIFFREK</sequence>
<evidence type="ECO:0000256" key="7">
    <source>
        <dbReference type="ARBA" id="ARBA00032345"/>
    </source>
</evidence>
<dbReference type="AlphaFoldDB" id="A0A644Z8U8"/>
<comment type="caution">
    <text evidence="9">The sequence shown here is derived from an EMBL/GenBank/DDBJ whole genome shotgun (WGS) entry which is preliminary data.</text>
</comment>
<organism evidence="9">
    <name type="scientific">bioreactor metagenome</name>
    <dbReference type="NCBI Taxonomy" id="1076179"/>
    <lineage>
        <taxon>unclassified sequences</taxon>
        <taxon>metagenomes</taxon>
        <taxon>ecological metagenomes</taxon>
    </lineage>
</organism>
<reference evidence="9" key="1">
    <citation type="submission" date="2019-08" db="EMBL/GenBank/DDBJ databases">
        <authorList>
            <person name="Kucharzyk K."/>
            <person name="Murdoch R.W."/>
            <person name="Higgins S."/>
            <person name="Loffler F."/>
        </authorList>
    </citation>
    <scope>NUCLEOTIDE SEQUENCE</scope>
</reference>
<dbReference type="PROSITE" id="PS51712">
    <property type="entry name" value="G_ENGA"/>
    <property type="match status" value="2"/>
</dbReference>
<keyword evidence="4" id="KW-0677">Repeat</keyword>
<dbReference type="InterPro" id="IPR006073">
    <property type="entry name" value="GTP-bd"/>
</dbReference>
<evidence type="ECO:0000256" key="6">
    <source>
        <dbReference type="ARBA" id="ARBA00023134"/>
    </source>
</evidence>
<dbReference type="Gene3D" id="3.40.50.300">
    <property type="entry name" value="P-loop containing nucleotide triphosphate hydrolases"/>
    <property type="match status" value="2"/>
</dbReference>
<name>A0A644Z8U8_9ZZZZ</name>
<dbReference type="FunFam" id="3.40.50.300:FF:000040">
    <property type="entry name" value="GTPase Der"/>
    <property type="match status" value="1"/>
</dbReference>
<evidence type="ECO:0000256" key="3">
    <source>
        <dbReference type="ARBA" id="ARBA00022517"/>
    </source>
</evidence>
<evidence type="ECO:0000256" key="1">
    <source>
        <dbReference type="ARBA" id="ARBA00008279"/>
    </source>
</evidence>
<dbReference type="InterPro" id="IPR027417">
    <property type="entry name" value="P-loop_NTPase"/>
</dbReference>
<dbReference type="NCBIfam" id="TIGR00231">
    <property type="entry name" value="small_GTP"/>
    <property type="match status" value="2"/>
</dbReference>
<dbReference type="GO" id="GO:0043022">
    <property type="term" value="F:ribosome binding"/>
    <property type="evidence" value="ECO:0007669"/>
    <property type="project" value="TreeGrafter"/>
</dbReference>
<dbReference type="Pfam" id="PF01926">
    <property type="entry name" value="MMR_HSR1"/>
    <property type="match status" value="2"/>
</dbReference>
<dbReference type="Gene3D" id="3.30.300.20">
    <property type="match status" value="1"/>
</dbReference>
<dbReference type="InterPro" id="IPR031166">
    <property type="entry name" value="G_ENGA"/>
</dbReference>
<dbReference type="InterPro" id="IPR016484">
    <property type="entry name" value="GTPase_Der"/>
</dbReference>
<dbReference type="PIRSF" id="PIRSF006485">
    <property type="entry name" value="GTP-binding_EngA"/>
    <property type="match status" value="1"/>
</dbReference>
<dbReference type="InterPro" id="IPR005225">
    <property type="entry name" value="Small_GTP-bd"/>
</dbReference>
<dbReference type="GO" id="GO:0042254">
    <property type="term" value="P:ribosome biogenesis"/>
    <property type="evidence" value="ECO:0007669"/>
    <property type="project" value="UniProtKB-KW"/>
</dbReference>
<protein>
    <recommendedName>
        <fullName evidence="2">GTPase Der</fullName>
    </recommendedName>
    <alternativeName>
        <fullName evidence="7">GTP-binding protein EngA</fullName>
    </alternativeName>
</protein>
<gene>
    <name evidence="9" type="primary">der_39</name>
    <name evidence="9" type="ORF">SDC9_83925</name>
</gene>
<keyword evidence="5" id="KW-0547">Nucleotide-binding</keyword>
<keyword evidence="6" id="KW-0342">GTP-binding</keyword>
<evidence type="ECO:0000313" key="9">
    <source>
        <dbReference type="EMBL" id="MPM37315.1"/>
    </source>
</evidence>
<dbReference type="PRINTS" id="PR00326">
    <property type="entry name" value="GTP1OBG"/>
</dbReference>
<comment type="similarity">
    <text evidence="1">Belongs to the TRAFAC class TrmE-Era-EngA-EngB-Septin-like GTPase superfamily. EngA (Der) GTPase family.</text>
</comment>
<dbReference type="PANTHER" id="PTHR43834:SF6">
    <property type="entry name" value="GTPASE DER"/>
    <property type="match status" value="1"/>
</dbReference>
<dbReference type="GO" id="GO:0005525">
    <property type="term" value="F:GTP binding"/>
    <property type="evidence" value="ECO:0007669"/>
    <property type="project" value="UniProtKB-KW"/>
</dbReference>
<dbReference type="HAMAP" id="MF_00195">
    <property type="entry name" value="GTPase_Der"/>
    <property type="match status" value="1"/>
</dbReference>
<dbReference type="CDD" id="cd01894">
    <property type="entry name" value="EngA1"/>
    <property type="match status" value="1"/>
</dbReference>
<dbReference type="InterPro" id="IPR015946">
    <property type="entry name" value="KH_dom-like_a/b"/>
</dbReference>